<protein>
    <submittedName>
        <fullName evidence="1">Uncharacterized protein</fullName>
    </submittedName>
</protein>
<dbReference type="Proteomes" id="UP000011613">
    <property type="component" value="Unassembled WGS sequence"/>
</dbReference>
<evidence type="ECO:0000313" key="3">
    <source>
        <dbReference type="Proteomes" id="UP000011613"/>
    </source>
</evidence>
<name>L9XTY3_NATGS</name>
<evidence type="ECO:0000313" key="4">
    <source>
        <dbReference type="Proteomes" id="UP000234484"/>
    </source>
</evidence>
<dbReference type="AlphaFoldDB" id="L9XTY3"/>
<dbReference type="EMBL" id="PKKI01000090">
    <property type="protein sequence ID" value="PLK18371.1"/>
    <property type="molecule type" value="Genomic_DNA"/>
</dbReference>
<dbReference type="Proteomes" id="UP000234484">
    <property type="component" value="Unassembled WGS sequence"/>
</dbReference>
<dbReference type="EMBL" id="AOIC01000106">
    <property type="protein sequence ID" value="ELY64866.1"/>
    <property type="molecule type" value="Genomic_DNA"/>
</dbReference>
<accession>L9XTY3</accession>
<organism evidence="1 3">
    <name type="scientific">Natronobacterium gregoryi (strain ATCC 43098 / DSM 3393 / CCM 3738 / CIP 104747 / IAM 13177 / JCM 8860 / NBRC 102187 / NCIMB 2189 / SP2)</name>
    <dbReference type="NCBI Taxonomy" id="797304"/>
    <lineage>
        <taxon>Archaea</taxon>
        <taxon>Methanobacteriati</taxon>
        <taxon>Methanobacteriota</taxon>
        <taxon>Stenosarchaea group</taxon>
        <taxon>Halobacteria</taxon>
        <taxon>Halobacteriales</taxon>
        <taxon>Natrialbaceae</taxon>
        <taxon>Natronobacterium</taxon>
    </lineage>
</organism>
<proteinExistence type="predicted"/>
<comment type="caution">
    <text evidence="1">The sequence shown here is derived from an EMBL/GenBank/DDBJ whole genome shotgun (WGS) entry which is preliminary data.</text>
</comment>
<reference evidence="2 4" key="2">
    <citation type="submission" date="2017-12" db="EMBL/GenBank/DDBJ databases">
        <title>The characterization of oligonucleotides binding to NgAgo.</title>
        <authorList>
            <person name="Jiang L."/>
            <person name="He B."/>
            <person name="Kang J."/>
            <person name="Yu M."/>
            <person name="Li N."/>
            <person name="Fang Y."/>
            <person name="Tang Z."/>
            <person name="Wu P."/>
            <person name="Yao P."/>
            <person name="Huang J."/>
        </authorList>
    </citation>
    <scope>NUCLEOTIDE SEQUENCE [LARGE SCALE GENOMIC DNA]</scope>
    <source>
        <strain evidence="2 4">SP2</strain>
        <tissue evidence="2">Freeze-dried powder thallus</tissue>
    </source>
</reference>
<gene>
    <name evidence="1" type="ORF">C490_14310</name>
    <name evidence="2" type="ORF">CYV19_18030</name>
</gene>
<evidence type="ECO:0000313" key="1">
    <source>
        <dbReference type="EMBL" id="ELY64866.1"/>
    </source>
</evidence>
<sequence length="79" mass="8643">MKRETSGTASKESDCTEVEPLRFGDDCDPLFGGGDDFGTEPHVQNTRVDRAWLIVFEVPLVGLSPSRRPTFGGEKDDAV</sequence>
<reference evidence="1 3" key="1">
    <citation type="journal article" date="2014" name="PLoS Genet.">
        <title>Phylogenetically driven sequencing of extremely halophilic archaea reveals strategies for static and dynamic osmo-response.</title>
        <authorList>
            <person name="Becker E.A."/>
            <person name="Seitzer P.M."/>
            <person name="Tritt A."/>
            <person name="Larsen D."/>
            <person name="Krusor M."/>
            <person name="Yao A.I."/>
            <person name="Wu D."/>
            <person name="Madern D."/>
            <person name="Eisen J.A."/>
            <person name="Darling A.E."/>
            <person name="Facciotti M.T."/>
        </authorList>
    </citation>
    <scope>NUCLEOTIDE SEQUENCE [LARGE SCALE GENOMIC DNA]</scope>
    <source>
        <strain evidence="1 3">SP2</strain>
    </source>
</reference>
<evidence type="ECO:0000313" key="2">
    <source>
        <dbReference type="EMBL" id="PLK18371.1"/>
    </source>
</evidence>